<evidence type="ECO:0000313" key="2">
    <source>
        <dbReference type="Proteomes" id="UP000192610"/>
    </source>
</evidence>
<comment type="caution">
    <text evidence="1">The sequence shown here is derived from an EMBL/GenBank/DDBJ whole genome shotgun (WGS) entry which is preliminary data.</text>
</comment>
<dbReference type="STRING" id="354355.SAMN05660816_04359"/>
<sequence length="241" mass="27714">MVLRVFFVPFINISYCPVNRTFLQQTSPITAVLYSLNNNIDAKKFCMKNVIIVGSLLVFTATGAFAQDEYVYNQPAGFILHKTSKAQREENRLIKREKMLTTPNYMTVQQFMVDFPKAENISWKRGTFEEASFTLNGKEMNAFYDEKNALIGTTSAASYNDLPVGVQKDIEKHFKGYTPQQVILFDDNEFNDTDMELYGNAFEDEDNYFVEMTNNNKTIVLQVNMEGLVTFFQDISYSNVK</sequence>
<dbReference type="EMBL" id="LVXG01000016">
    <property type="protein sequence ID" value="OQP48986.1"/>
    <property type="molecule type" value="Genomic_DNA"/>
</dbReference>
<dbReference type="Gene3D" id="3.10.450.360">
    <property type="match status" value="1"/>
</dbReference>
<gene>
    <name evidence="1" type="ORF">A4H97_29310</name>
</gene>
<name>A0A1V9ES91_9BACT</name>
<dbReference type="Proteomes" id="UP000192610">
    <property type="component" value="Unassembled WGS sequence"/>
</dbReference>
<accession>A0A1V9ES91</accession>
<evidence type="ECO:0000313" key="1">
    <source>
        <dbReference type="EMBL" id="OQP48986.1"/>
    </source>
</evidence>
<reference evidence="2" key="1">
    <citation type="submission" date="2016-04" db="EMBL/GenBank/DDBJ databases">
        <authorList>
            <person name="Chen L."/>
            <person name="Zhuang W."/>
            <person name="Wang G."/>
        </authorList>
    </citation>
    <scope>NUCLEOTIDE SEQUENCE [LARGE SCALE GENOMIC DNA]</scope>
    <source>
        <strain evidence="2">17621</strain>
    </source>
</reference>
<proteinExistence type="predicted"/>
<protein>
    <submittedName>
        <fullName evidence="1">Uncharacterized protein</fullName>
    </submittedName>
</protein>
<dbReference type="AlphaFoldDB" id="A0A1V9ES91"/>
<organism evidence="1 2">
    <name type="scientific">Niastella yeongjuensis</name>
    <dbReference type="NCBI Taxonomy" id="354355"/>
    <lineage>
        <taxon>Bacteria</taxon>
        <taxon>Pseudomonadati</taxon>
        <taxon>Bacteroidota</taxon>
        <taxon>Chitinophagia</taxon>
        <taxon>Chitinophagales</taxon>
        <taxon>Chitinophagaceae</taxon>
        <taxon>Niastella</taxon>
    </lineage>
</organism>
<keyword evidence="2" id="KW-1185">Reference proteome</keyword>